<sequence>MLSPLPSSSISSISSSSNSSFNTFCGLPLLFCFGTLSSSPLITPSSSLLTLNLLPFPLPLPIFSKSNKITSCKLLSLPKIPNRVSFSPKSYSSKLTKQFNCPCSPISGLDLLFFSKRLYN</sequence>
<proteinExistence type="predicted"/>
<dbReference type="EMBL" id="CP144694">
    <property type="protein sequence ID" value="WVZ02222.1"/>
    <property type="molecule type" value="Genomic_DNA"/>
</dbReference>
<dbReference type="Proteomes" id="UP001374535">
    <property type="component" value="Chromosome 7"/>
</dbReference>
<dbReference type="AlphaFoldDB" id="A0AAQ3RPY0"/>
<reference evidence="1 2" key="1">
    <citation type="journal article" date="2023" name="Life. Sci Alliance">
        <title>Evolutionary insights into 3D genome organization and epigenetic landscape of Vigna mungo.</title>
        <authorList>
            <person name="Junaid A."/>
            <person name="Singh B."/>
            <person name="Bhatia S."/>
        </authorList>
    </citation>
    <scope>NUCLEOTIDE SEQUENCE [LARGE SCALE GENOMIC DNA]</scope>
    <source>
        <strain evidence="1">Urdbean</strain>
    </source>
</reference>
<evidence type="ECO:0000313" key="2">
    <source>
        <dbReference type="Proteomes" id="UP001374535"/>
    </source>
</evidence>
<gene>
    <name evidence="1" type="ORF">V8G54_023028</name>
</gene>
<accession>A0AAQ3RPY0</accession>
<evidence type="ECO:0000313" key="1">
    <source>
        <dbReference type="EMBL" id="WVZ02222.1"/>
    </source>
</evidence>
<keyword evidence="2" id="KW-1185">Reference proteome</keyword>
<protein>
    <submittedName>
        <fullName evidence="1">Uncharacterized protein</fullName>
    </submittedName>
</protein>
<organism evidence="1 2">
    <name type="scientific">Vigna mungo</name>
    <name type="common">Black gram</name>
    <name type="synonym">Phaseolus mungo</name>
    <dbReference type="NCBI Taxonomy" id="3915"/>
    <lineage>
        <taxon>Eukaryota</taxon>
        <taxon>Viridiplantae</taxon>
        <taxon>Streptophyta</taxon>
        <taxon>Embryophyta</taxon>
        <taxon>Tracheophyta</taxon>
        <taxon>Spermatophyta</taxon>
        <taxon>Magnoliopsida</taxon>
        <taxon>eudicotyledons</taxon>
        <taxon>Gunneridae</taxon>
        <taxon>Pentapetalae</taxon>
        <taxon>rosids</taxon>
        <taxon>fabids</taxon>
        <taxon>Fabales</taxon>
        <taxon>Fabaceae</taxon>
        <taxon>Papilionoideae</taxon>
        <taxon>50 kb inversion clade</taxon>
        <taxon>NPAAA clade</taxon>
        <taxon>indigoferoid/millettioid clade</taxon>
        <taxon>Phaseoleae</taxon>
        <taxon>Vigna</taxon>
    </lineage>
</organism>
<name>A0AAQ3RPY0_VIGMU</name>